<organism evidence="2 3">
    <name type="scientific">Microvirga subterranea</name>
    <dbReference type="NCBI Taxonomy" id="186651"/>
    <lineage>
        <taxon>Bacteria</taxon>
        <taxon>Pseudomonadati</taxon>
        <taxon>Pseudomonadota</taxon>
        <taxon>Alphaproteobacteria</taxon>
        <taxon>Hyphomicrobiales</taxon>
        <taxon>Methylobacteriaceae</taxon>
        <taxon>Microvirga</taxon>
    </lineage>
</organism>
<dbReference type="RefSeq" id="WP_170151398.1">
    <property type="nucleotide sequence ID" value="NZ_QQBB01000002.1"/>
</dbReference>
<dbReference type="Proteomes" id="UP000254925">
    <property type="component" value="Unassembled WGS sequence"/>
</dbReference>
<dbReference type="EMBL" id="QQBB01000002">
    <property type="protein sequence ID" value="RDI60736.1"/>
    <property type="molecule type" value="Genomic_DNA"/>
</dbReference>
<keyword evidence="1" id="KW-0812">Transmembrane</keyword>
<evidence type="ECO:0000313" key="3">
    <source>
        <dbReference type="Proteomes" id="UP000254925"/>
    </source>
</evidence>
<evidence type="ECO:0000256" key="1">
    <source>
        <dbReference type="SAM" id="Phobius"/>
    </source>
</evidence>
<evidence type="ECO:0000313" key="2">
    <source>
        <dbReference type="EMBL" id="RDI60736.1"/>
    </source>
</evidence>
<keyword evidence="3" id="KW-1185">Reference proteome</keyword>
<dbReference type="AlphaFoldDB" id="A0A370HQA4"/>
<gene>
    <name evidence="2" type="ORF">DES45_102123</name>
</gene>
<keyword evidence="1" id="KW-1133">Transmembrane helix</keyword>
<comment type="caution">
    <text evidence="2">The sequence shown here is derived from an EMBL/GenBank/DDBJ whole genome shotgun (WGS) entry which is preliminary data.</text>
</comment>
<proteinExistence type="predicted"/>
<reference evidence="2 3" key="1">
    <citation type="submission" date="2018-07" db="EMBL/GenBank/DDBJ databases">
        <title>Genomic Encyclopedia of Type Strains, Phase IV (KMG-IV): sequencing the most valuable type-strain genomes for metagenomic binning, comparative biology and taxonomic classification.</title>
        <authorList>
            <person name="Goeker M."/>
        </authorList>
    </citation>
    <scope>NUCLEOTIDE SEQUENCE [LARGE SCALE GENOMIC DNA]</scope>
    <source>
        <strain evidence="2 3">DSM 14364</strain>
    </source>
</reference>
<sequence>MSDAQIGLMTAAPLIVVFAIMLHRMGVLRLSGTIAAVTMSVVIAAALFLTQ</sequence>
<feature type="transmembrane region" description="Helical" evidence="1">
    <location>
        <begin position="6"/>
        <end position="23"/>
    </location>
</feature>
<keyword evidence="1" id="KW-0472">Membrane</keyword>
<accession>A0A370HQA4</accession>
<name>A0A370HQA4_9HYPH</name>
<protein>
    <submittedName>
        <fullName evidence="2">Uncharacterized protein</fullName>
    </submittedName>
</protein>
<feature type="transmembrane region" description="Helical" evidence="1">
    <location>
        <begin position="30"/>
        <end position="49"/>
    </location>
</feature>